<dbReference type="AlphaFoldDB" id="A0A558A5I2"/>
<dbReference type="Pfam" id="PF04672">
    <property type="entry name" value="Methyltransf_19"/>
    <property type="match status" value="1"/>
</dbReference>
<dbReference type="SUPFAM" id="SSF53335">
    <property type="entry name" value="S-adenosyl-L-methionine-dependent methyltransferases"/>
    <property type="match status" value="1"/>
</dbReference>
<dbReference type="InterPro" id="IPR006764">
    <property type="entry name" value="SAM_dep_MeTrfase_SAV2177_type"/>
</dbReference>
<evidence type="ECO:0000313" key="1">
    <source>
        <dbReference type="EMBL" id="TVT19512.1"/>
    </source>
</evidence>
<comment type="caution">
    <text evidence="1">The sequence shown here is derived from an EMBL/GenBank/DDBJ whole genome shotgun (WGS) entry which is preliminary data.</text>
</comment>
<dbReference type="EMBL" id="VJZA01000046">
    <property type="protein sequence ID" value="TVT19512.1"/>
    <property type="molecule type" value="Genomic_DNA"/>
</dbReference>
<evidence type="ECO:0000313" key="2">
    <source>
        <dbReference type="Proteomes" id="UP000318578"/>
    </source>
</evidence>
<proteinExistence type="predicted"/>
<dbReference type="Proteomes" id="UP000318578">
    <property type="component" value="Unassembled WGS sequence"/>
</dbReference>
<evidence type="ECO:0008006" key="3">
    <source>
        <dbReference type="Google" id="ProtNLM"/>
    </source>
</evidence>
<keyword evidence="2" id="KW-1185">Reference proteome</keyword>
<reference evidence="1 2" key="1">
    <citation type="submission" date="2019-07" db="EMBL/GenBank/DDBJ databases">
        <title>New species of Amycolatopsis and Streptomyces.</title>
        <authorList>
            <person name="Duangmal K."/>
            <person name="Teo W.F.A."/>
            <person name="Lipun K."/>
        </authorList>
    </citation>
    <scope>NUCLEOTIDE SEQUENCE [LARGE SCALE GENOMIC DNA]</scope>
    <source>
        <strain evidence="1 2">JCM 30562</strain>
    </source>
</reference>
<dbReference type="RefSeq" id="WP_144642147.1">
    <property type="nucleotide sequence ID" value="NZ_BNAX01000001.1"/>
</dbReference>
<dbReference type="OrthoDB" id="4134439at2"/>
<protein>
    <recommendedName>
        <fullName evidence="3">SAM-dependent methyltransferase</fullName>
    </recommendedName>
</protein>
<organism evidence="1 2">
    <name type="scientific">Amycolatopsis acidiphila</name>
    <dbReference type="NCBI Taxonomy" id="715473"/>
    <lineage>
        <taxon>Bacteria</taxon>
        <taxon>Bacillati</taxon>
        <taxon>Actinomycetota</taxon>
        <taxon>Actinomycetes</taxon>
        <taxon>Pseudonocardiales</taxon>
        <taxon>Pseudonocardiaceae</taxon>
        <taxon>Amycolatopsis</taxon>
    </lineage>
</organism>
<gene>
    <name evidence="1" type="ORF">FNH06_24045</name>
</gene>
<dbReference type="PIRSF" id="PIRSF017393">
    <property type="entry name" value="MTase_SAV2177"/>
    <property type="match status" value="1"/>
</dbReference>
<sequence length="282" mass="30656">MSTIGESSRKVRTQATAAGVYEWFLGGRYSQEADANAAIASQRTFPLLSRTMRYNRQFLQRVVRHLVGEGVRQFLDLGSGYPSSGNVHEVAQELAPGARVVYVDYEPDTVEVSRSILAANPDATCVLGDVRSPGEVLANPEVRELLDFDEPIGLLMIAVLHFLPDTDAITRLVRRYSDALAPGSYLAISHGLVASGRVREIQSEATKVYNHTVSENGYTRSLAEIEQLFGGMAMVPPGVVLATDWHPDDPDHHHDDEDEASAILAGGVGRVERRLTKGSGAS</sequence>
<dbReference type="InterPro" id="IPR029063">
    <property type="entry name" value="SAM-dependent_MTases_sf"/>
</dbReference>
<dbReference type="CDD" id="cd02440">
    <property type="entry name" value="AdoMet_MTases"/>
    <property type="match status" value="1"/>
</dbReference>
<name>A0A558A5I2_9PSEU</name>
<dbReference type="Gene3D" id="3.40.50.150">
    <property type="entry name" value="Vaccinia Virus protein VP39"/>
    <property type="match status" value="1"/>
</dbReference>
<accession>A0A558A5I2</accession>